<keyword evidence="2" id="KW-1185">Reference proteome</keyword>
<proteinExistence type="predicted"/>
<dbReference type="EMBL" id="KN716166">
    <property type="protein sequence ID" value="KJH52377.1"/>
    <property type="molecule type" value="Genomic_DNA"/>
</dbReference>
<accession>A0A0D8Y857</accession>
<gene>
    <name evidence="1" type="ORF">DICVIV_01469</name>
</gene>
<name>A0A0D8Y857_DICVI</name>
<protein>
    <submittedName>
        <fullName evidence="1">Uncharacterized protein</fullName>
    </submittedName>
</protein>
<reference evidence="1 2" key="1">
    <citation type="submission" date="2013-11" db="EMBL/GenBank/DDBJ databases">
        <title>Draft genome of the bovine lungworm Dictyocaulus viviparus.</title>
        <authorList>
            <person name="Mitreva M."/>
        </authorList>
    </citation>
    <scope>NUCLEOTIDE SEQUENCE [LARGE SCALE GENOMIC DNA]</scope>
    <source>
        <strain evidence="1 2">HannoverDv2000</strain>
    </source>
</reference>
<organism evidence="1 2">
    <name type="scientific">Dictyocaulus viviparus</name>
    <name type="common">Bovine lungworm</name>
    <dbReference type="NCBI Taxonomy" id="29172"/>
    <lineage>
        <taxon>Eukaryota</taxon>
        <taxon>Metazoa</taxon>
        <taxon>Ecdysozoa</taxon>
        <taxon>Nematoda</taxon>
        <taxon>Chromadorea</taxon>
        <taxon>Rhabditida</taxon>
        <taxon>Rhabditina</taxon>
        <taxon>Rhabditomorpha</taxon>
        <taxon>Strongyloidea</taxon>
        <taxon>Metastrongylidae</taxon>
        <taxon>Dictyocaulus</taxon>
    </lineage>
</organism>
<sequence>MLIPACSEKSELFLNQKMIGGEKWIIYENTVKETAYCGTTGYVAIGVDRGKTFLDSNLDLSNTMRIINLKRQRNVVDNSSVDWYAEYYIEVEIAVLPNKDMQSCMSQRRWRRSKYTVLLERSWKVLNGSNSGPYTMCIPFNRIIQVYYHMHVVFLQRTAEH</sequence>
<dbReference type="Proteomes" id="UP000053766">
    <property type="component" value="Unassembled WGS sequence"/>
</dbReference>
<reference evidence="2" key="2">
    <citation type="journal article" date="2016" name="Sci. Rep.">
        <title>Dictyocaulus viviparus genome, variome and transcriptome elucidate lungworm biology and support future intervention.</title>
        <authorList>
            <person name="McNulty S.N."/>
            <person name="Strube C."/>
            <person name="Rosa B.A."/>
            <person name="Martin J.C."/>
            <person name="Tyagi R."/>
            <person name="Choi Y.J."/>
            <person name="Wang Q."/>
            <person name="Hallsworth Pepin K."/>
            <person name="Zhang X."/>
            <person name="Ozersky P."/>
            <person name="Wilson R.K."/>
            <person name="Sternberg P.W."/>
            <person name="Gasser R.B."/>
            <person name="Mitreva M."/>
        </authorList>
    </citation>
    <scope>NUCLEOTIDE SEQUENCE [LARGE SCALE GENOMIC DNA]</scope>
    <source>
        <strain evidence="2">HannoverDv2000</strain>
    </source>
</reference>
<dbReference type="AlphaFoldDB" id="A0A0D8Y857"/>
<evidence type="ECO:0000313" key="2">
    <source>
        <dbReference type="Proteomes" id="UP000053766"/>
    </source>
</evidence>
<evidence type="ECO:0000313" key="1">
    <source>
        <dbReference type="EMBL" id="KJH52377.1"/>
    </source>
</evidence>